<sequence length="186" mass="21230">MMKKNVRCAVIGQHPLRFPWGFDEEEDGCRRMKLEMAQRIMELRQRGVTEFQVACDPGVGLYAAEIINILREKDKFLRLVCVIPHEEQATKWTPQLRERYFNMLAGCTELDCIDFHEQPDAQLLAYQRIIKQSGVVLAVYAPDLADGSAEDKAVSYALALGRPVMLIHPETLKTKWLNVPTEKTPG</sequence>
<accession>A0A9E1GLT5</accession>
<dbReference type="InterPro" id="IPR010697">
    <property type="entry name" value="YspA"/>
</dbReference>
<reference evidence="1" key="1">
    <citation type="submission" date="2021-02" db="EMBL/GenBank/DDBJ databases">
        <title>Infant gut strain persistence is associated with maternal origin, phylogeny, and functional potential including surface adhesion and iron acquisition.</title>
        <authorList>
            <person name="Lou Y.C."/>
        </authorList>
    </citation>
    <scope>NUCLEOTIDE SEQUENCE</scope>
    <source>
        <strain evidence="1">L2_039_000G1_dasL2_039_000G1_maxbin2.maxbin.077</strain>
    </source>
</reference>
<dbReference type="Pfam" id="PF06908">
    <property type="entry name" value="YpsA"/>
    <property type="match status" value="1"/>
</dbReference>
<dbReference type="Proteomes" id="UP000811365">
    <property type="component" value="Unassembled WGS sequence"/>
</dbReference>
<dbReference type="Gene3D" id="3.40.50.450">
    <property type="match status" value="1"/>
</dbReference>
<evidence type="ECO:0000313" key="2">
    <source>
        <dbReference type="Proteomes" id="UP000811365"/>
    </source>
</evidence>
<gene>
    <name evidence="1" type="ORF">KH315_11175</name>
</gene>
<comment type="caution">
    <text evidence="1">The sequence shown here is derived from an EMBL/GenBank/DDBJ whole genome shotgun (WGS) entry which is preliminary data.</text>
</comment>
<dbReference type="EMBL" id="JAGZYH010000046">
    <property type="protein sequence ID" value="MBS6622705.1"/>
    <property type="molecule type" value="Genomic_DNA"/>
</dbReference>
<dbReference type="AlphaFoldDB" id="A0A9E1GLT5"/>
<protein>
    <submittedName>
        <fullName evidence="1">DUF1273 family protein</fullName>
    </submittedName>
</protein>
<dbReference type="SUPFAM" id="SSF102405">
    <property type="entry name" value="MCP/YpsA-like"/>
    <property type="match status" value="1"/>
</dbReference>
<name>A0A9E1GLT5_9FIRM</name>
<proteinExistence type="predicted"/>
<evidence type="ECO:0000313" key="1">
    <source>
        <dbReference type="EMBL" id="MBS6622705.1"/>
    </source>
</evidence>
<organism evidence="1 2">
    <name type="scientific">Faecalibacterium prausnitzii</name>
    <dbReference type="NCBI Taxonomy" id="853"/>
    <lineage>
        <taxon>Bacteria</taxon>
        <taxon>Bacillati</taxon>
        <taxon>Bacillota</taxon>
        <taxon>Clostridia</taxon>
        <taxon>Eubacteriales</taxon>
        <taxon>Oscillospiraceae</taxon>
        <taxon>Faecalibacterium</taxon>
    </lineage>
</organism>